<gene>
    <name evidence="4" type="primary">LOC105049862</name>
</gene>
<name>A0A6I9RKK6_ELAGV</name>
<reference evidence="4" key="1">
    <citation type="submission" date="2025-08" db="UniProtKB">
        <authorList>
            <consortium name="RefSeq"/>
        </authorList>
    </citation>
    <scope>IDENTIFICATION</scope>
</reference>
<proteinExistence type="predicted"/>
<evidence type="ECO:0000256" key="1">
    <source>
        <dbReference type="SAM" id="MobiDB-lite"/>
    </source>
</evidence>
<sequence length="133" mass="14219">MKINHLPYFLLLLQPIWSGADESTSGENAGVHQSPVFSLGRQLQVQGLNAAIKLSNGESMRRESEDLDPLKRLSHSGKGGSGGKGGGRSAGGGSQAVREPHSQRSSDALPMQLLYSSFTQIIFHALVVSVFVF</sequence>
<feature type="chain" id="PRO_5026684801" evidence="2">
    <location>
        <begin position="21"/>
        <end position="133"/>
    </location>
</feature>
<feature type="signal peptide" evidence="2">
    <location>
        <begin position="1"/>
        <end position="20"/>
    </location>
</feature>
<organism evidence="3 4">
    <name type="scientific">Elaeis guineensis var. tenera</name>
    <name type="common">Oil palm</name>
    <dbReference type="NCBI Taxonomy" id="51953"/>
    <lineage>
        <taxon>Eukaryota</taxon>
        <taxon>Viridiplantae</taxon>
        <taxon>Streptophyta</taxon>
        <taxon>Embryophyta</taxon>
        <taxon>Tracheophyta</taxon>
        <taxon>Spermatophyta</taxon>
        <taxon>Magnoliopsida</taxon>
        <taxon>Liliopsida</taxon>
        <taxon>Arecaceae</taxon>
        <taxon>Arecoideae</taxon>
        <taxon>Cocoseae</taxon>
        <taxon>Elaeidinae</taxon>
        <taxon>Elaeis</taxon>
    </lineage>
</organism>
<dbReference type="AlphaFoldDB" id="A0A6I9RKK6"/>
<feature type="region of interest" description="Disordered" evidence="1">
    <location>
        <begin position="54"/>
        <end position="104"/>
    </location>
</feature>
<feature type="compositionally biased region" description="Gly residues" evidence="1">
    <location>
        <begin position="77"/>
        <end position="94"/>
    </location>
</feature>
<evidence type="ECO:0000313" key="3">
    <source>
        <dbReference type="Proteomes" id="UP000504607"/>
    </source>
</evidence>
<feature type="compositionally biased region" description="Basic and acidic residues" evidence="1">
    <location>
        <begin position="59"/>
        <end position="71"/>
    </location>
</feature>
<dbReference type="RefSeq" id="XP_010927938.1">
    <property type="nucleotide sequence ID" value="XM_010929636.3"/>
</dbReference>
<keyword evidence="2" id="KW-0732">Signal</keyword>
<evidence type="ECO:0000256" key="2">
    <source>
        <dbReference type="SAM" id="SignalP"/>
    </source>
</evidence>
<dbReference type="InParanoid" id="A0A6I9RKK6"/>
<evidence type="ECO:0000313" key="4">
    <source>
        <dbReference type="RefSeq" id="XP_010927938.1"/>
    </source>
</evidence>
<dbReference type="OrthoDB" id="10452115at2759"/>
<keyword evidence="3" id="KW-1185">Reference proteome</keyword>
<protein>
    <submittedName>
        <fullName evidence="4">Uncharacterized protein LOC105049862</fullName>
    </submittedName>
</protein>
<accession>A0A6I9RKK6</accession>
<dbReference type="Proteomes" id="UP000504607">
    <property type="component" value="Chromosome 8"/>
</dbReference>